<gene>
    <name evidence="1" type="ORF">EER00_01305</name>
</gene>
<dbReference type="Proteomes" id="UP000464283">
    <property type="component" value="Chromosome"/>
</dbReference>
<protein>
    <submittedName>
        <fullName evidence="1">Uncharacterized protein</fullName>
    </submittedName>
</protein>
<organism evidence="1 2">
    <name type="scientific">Malacoplasma iowae 695</name>
    <dbReference type="NCBI Taxonomy" id="1048830"/>
    <lineage>
        <taxon>Bacteria</taxon>
        <taxon>Bacillati</taxon>
        <taxon>Mycoplasmatota</taxon>
        <taxon>Mycoplasmoidales</taxon>
        <taxon>Mycoplasmoidaceae</taxon>
        <taxon>Malacoplasma</taxon>
    </lineage>
</organism>
<accession>A0A6P1LAT5</accession>
<evidence type="ECO:0000313" key="1">
    <source>
        <dbReference type="EMBL" id="QHG89536.1"/>
    </source>
</evidence>
<sequence>MSEEEKSDLKKQFQDLIKTLGIKNIEYLNTIIDSLFNGDSIDKLLKTILKDQTVINMISKVVGEKYKGIIELIQKVFADQNNSKTVLQIIIENKESITTILSTLINDQTLSGILKVLITENTNLSYDNAKKIFVYTIKPIADLFLKDTTRKGEQTKIEYKKETKTLTYSYKYTYTFNKDLNIDLNPLKDIVPDTIDLQKMGINTQEIENMVANNKSNFNKYIILNTNSGKEWYKFKKSDIIKQLPDKVTIKKNDKLVFDYNVTNQNLWLNPTKIDDDKWVFGYQIPYVADIYLDAPGLFKSISDSFNNKTLNSSGASIWSNVASKYVQMLAKVYNFTGMLYISENQNILKDFDYSDRLYMKDYTFSFSEKKISKDNFDKAVNSFKNTDAGSYNDLTSKITRYKTEVTNQNKLNKILIKDYSNLNLVKQNLLFTYSQMTTIKPEKDSNNQDINALHFWLPLNVRQGALWYSDEVLDLYINVNINNFTSTSFLPFKILDENNNWVNSFTTSAFSIDITASSVITFLFIKFPVSFPIINSYKN</sequence>
<evidence type="ECO:0000313" key="2">
    <source>
        <dbReference type="Proteomes" id="UP000464283"/>
    </source>
</evidence>
<dbReference type="AlphaFoldDB" id="A0A6P1LAT5"/>
<reference evidence="2" key="1">
    <citation type="submission" date="2018-11" db="EMBL/GenBank/DDBJ databases">
        <title>The first complete genome sequence of Mycoplasma iowae strain 695.</title>
        <authorList>
            <person name="Ghanem M."/>
            <person name="El-Gazzar M."/>
        </authorList>
    </citation>
    <scope>NUCLEOTIDE SEQUENCE [LARGE SCALE GENOMIC DNA]</scope>
    <source>
        <strain evidence="2">695</strain>
    </source>
</reference>
<dbReference type="EMBL" id="CP033512">
    <property type="protein sequence ID" value="QHG89536.1"/>
    <property type="molecule type" value="Genomic_DNA"/>
</dbReference>
<dbReference type="RefSeq" id="WP_129692618.1">
    <property type="nucleotide sequence ID" value="NZ_CP033512.2"/>
</dbReference>
<dbReference type="KEGG" id="miw:EER00_01305"/>
<proteinExistence type="predicted"/>
<name>A0A6P1LAT5_MALIO</name>
<dbReference type="GeneID" id="96866816"/>